<accession>A0A1G7IDC7</accession>
<dbReference type="Pfam" id="PF08811">
    <property type="entry name" value="DUF1800"/>
    <property type="match status" value="1"/>
</dbReference>
<reference evidence="3 4" key="1">
    <citation type="submission" date="2016-10" db="EMBL/GenBank/DDBJ databases">
        <authorList>
            <person name="de Groot N.N."/>
        </authorList>
    </citation>
    <scope>NUCLEOTIDE SEQUENCE [LARGE SCALE GENOMIC DNA]</scope>
    <source>
        <strain evidence="3 4">GAS232</strain>
    </source>
</reference>
<sequence>MRASNAFRAGLSAVLCGTLAAPAMPAAPRMDPVRPLDKNARAELMLQRFTFGPTASDLQNIRSIGIEAWFQQQLNPQNISDTSFETRMDVYPALRMTQAERLQRYPEPATIRVLARSGRLPADPELRAIVSDQVEFYQMVQDNKAAKGQQAANSMAASMMSGAVEKPMQQSAAQAQAQAAVANLEQTTPAMEKPQVDSILSLPPNDRYMELLHMPPAELIALRKGARGPLEAKLVDGMSPLQKETLLALSGTNRMINAETQGARLLRDIYSQRQLEAVMTDFWLNHFNIFSGKDGQEPSLIPQYEQTVRDHALGHFEDLLVATAQSPAMLRYLDNATSTGPNSLAAQRERRNPKNKANSGLNENYARELMELHTLGVNGGYTQKDVTEVAKVFTGWTLERPYDGGDYSFNPNRHEPGNKTVLGKTIKSGGEDEGRDVLHLLATSPATAHFISVEIAQRFVSDAPAKAMVDRMAQTFLKSDGDIKAVLLTMVHSPEFFTTATVNAKLKTPLEYVTSAVRVSGAEVTNPLPLVQSLQQLGMPLYGCMPPTGYKWDEETWLSSSALINRMNFSLALATNRIGGVNVDWTPVLTASGEALMHPVAMTSTTSSDPDAMRKESLLEAKLFEVPVSAQTRSAVISQGNDNVAAQASQQFSQTNNGRVLTQAEKDAQQQDKLDEMMTARRNGMQPAKTAGGVKGQAVVQRGLGATPAKMGPPPTDRQAAAMAGLLLGSPEFQRR</sequence>
<evidence type="ECO:0008006" key="5">
    <source>
        <dbReference type="Google" id="ProtNLM"/>
    </source>
</evidence>
<gene>
    <name evidence="3" type="ORF">SAMN05444167_1408</name>
</gene>
<protein>
    <recommendedName>
        <fullName evidence="5">DUF1800 domain-containing protein</fullName>
    </recommendedName>
</protein>
<feature type="region of interest" description="Disordered" evidence="1">
    <location>
        <begin position="338"/>
        <end position="361"/>
    </location>
</feature>
<keyword evidence="4" id="KW-1185">Reference proteome</keyword>
<dbReference type="InterPro" id="IPR014917">
    <property type="entry name" value="DUF1800"/>
</dbReference>
<evidence type="ECO:0000313" key="3">
    <source>
        <dbReference type="EMBL" id="SDF10711.1"/>
    </source>
</evidence>
<proteinExistence type="predicted"/>
<dbReference type="OrthoDB" id="9772295at2"/>
<dbReference type="RefSeq" id="WP_083344512.1">
    <property type="nucleotide sequence ID" value="NZ_LT629690.1"/>
</dbReference>
<dbReference type="Proteomes" id="UP000182427">
    <property type="component" value="Chromosome I"/>
</dbReference>
<feature type="chain" id="PRO_5009241356" description="DUF1800 domain-containing protein" evidence="2">
    <location>
        <begin position="27"/>
        <end position="736"/>
    </location>
</feature>
<name>A0A1G7IDC7_9BACT</name>
<evidence type="ECO:0000313" key="4">
    <source>
        <dbReference type="Proteomes" id="UP000182427"/>
    </source>
</evidence>
<evidence type="ECO:0000256" key="2">
    <source>
        <dbReference type="SAM" id="SignalP"/>
    </source>
</evidence>
<keyword evidence="2" id="KW-0732">Signal</keyword>
<organism evidence="3 4">
    <name type="scientific">Terriglobus roseus</name>
    <dbReference type="NCBI Taxonomy" id="392734"/>
    <lineage>
        <taxon>Bacteria</taxon>
        <taxon>Pseudomonadati</taxon>
        <taxon>Acidobacteriota</taxon>
        <taxon>Terriglobia</taxon>
        <taxon>Terriglobales</taxon>
        <taxon>Acidobacteriaceae</taxon>
        <taxon>Terriglobus</taxon>
    </lineage>
</organism>
<dbReference type="EMBL" id="LT629690">
    <property type="protein sequence ID" value="SDF10711.1"/>
    <property type="molecule type" value="Genomic_DNA"/>
</dbReference>
<evidence type="ECO:0000256" key="1">
    <source>
        <dbReference type="SAM" id="MobiDB-lite"/>
    </source>
</evidence>
<dbReference type="AlphaFoldDB" id="A0A1G7IDC7"/>
<feature type="signal peptide" evidence="2">
    <location>
        <begin position="1"/>
        <end position="26"/>
    </location>
</feature>